<keyword evidence="2" id="KW-1185">Reference proteome</keyword>
<gene>
    <name evidence="1" type="ORF">NCTC11466_00767</name>
</gene>
<name>A0A447UY61_9ENTR</name>
<dbReference type="Proteomes" id="UP000274122">
    <property type="component" value="Chromosome"/>
</dbReference>
<dbReference type="EMBL" id="LR134201">
    <property type="protein sequence ID" value="VEB95648.1"/>
    <property type="molecule type" value="Genomic_DNA"/>
</dbReference>
<accession>A0A447UY61</accession>
<sequence length="134" mass="15278">MNHMFNDLLNEGELNGIYGLEEPPMIVPARSPKALEIYTVYQLVKGRFDKLYTEESDREKCASVAKKLNEYGIWKPRLKRLSDGKEWAREDVAWMLQPENINALIKVQNQKYARLSAEDKTEAASGNGSTAKNT</sequence>
<evidence type="ECO:0000313" key="1">
    <source>
        <dbReference type="EMBL" id="VEB95648.1"/>
    </source>
</evidence>
<evidence type="ECO:0000313" key="2">
    <source>
        <dbReference type="Proteomes" id="UP000274122"/>
    </source>
</evidence>
<dbReference type="AlphaFoldDB" id="A0A447UY61"/>
<reference evidence="1 2" key="1">
    <citation type="submission" date="2018-12" db="EMBL/GenBank/DDBJ databases">
        <authorList>
            <consortium name="Pathogen Informatics"/>
        </authorList>
    </citation>
    <scope>NUCLEOTIDE SEQUENCE [LARGE SCALE GENOMIC DNA]</scope>
    <source>
        <strain evidence="1 2">NCTC11466</strain>
    </source>
</reference>
<organism evidence="1 2">
    <name type="scientific">Cedecea lapagei</name>
    <dbReference type="NCBI Taxonomy" id="158823"/>
    <lineage>
        <taxon>Bacteria</taxon>
        <taxon>Pseudomonadati</taxon>
        <taxon>Pseudomonadota</taxon>
        <taxon>Gammaproteobacteria</taxon>
        <taxon>Enterobacterales</taxon>
        <taxon>Enterobacteriaceae</taxon>
        <taxon>Cedecea</taxon>
    </lineage>
</organism>
<protein>
    <submittedName>
        <fullName evidence="1">Uncharacterized protein</fullName>
    </submittedName>
</protein>
<dbReference type="KEGG" id="clap:NCTC11466_00767"/>
<proteinExistence type="predicted"/>